<evidence type="ECO:0000256" key="3">
    <source>
        <dbReference type="ARBA" id="ARBA00003317"/>
    </source>
</evidence>
<keyword evidence="14" id="KW-0238">DNA-binding</keyword>
<evidence type="ECO:0000313" key="22">
    <source>
        <dbReference type="Ensembl" id="ENSCWAP00000020919.1"/>
    </source>
</evidence>
<evidence type="ECO:0000256" key="10">
    <source>
        <dbReference type="ARBA" id="ARBA00022679"/>
    </source>
</evidence>
<dbReference type="InterPro" id="IPR036388">
    <property type="entry name" value="WH-like_DNA-bd_sf"/>
</dbReference>
<dbReference type="Proteomes" id="UP000694540">
    <property type="component" value="Unplaced"/>
</dbReference>
<dbReference type="Gene3D" id="1.10.10.10">
    <property type="entry name" value="Winged helix-like DNA-binding domain superfamily/Winged helix DNA-binding domain"/>
    <property type="match status" value="1"/>
</dbReference>
<dbReference type="InterPro" id="IPR036631">
    <property type="entry name" value="MGMT_N_sf"/>
</dbReference>
<dbReference type="SUPFAM" id="SSF53155">
    <property type="entry name" value="Methylated DNA-protein cysteine methyltransferase domain"/>
    <property type="match status" value="1"/>
</dbReference>
<accession>A0A8C3WZ75</accession>
<keyword evidence="15" id="KW-0234">DNA repair</keyword>
<evidence type="ECO:0000256" key="8">
    <source>
        <dbReference type="ARBA" id="ARBA00022553"/>
    </source>
</evidence>
<dbReference type="EC" id="2.1.1.63" evidence="6"/>
<evidence type="ECO:0000256" key="11">
    <source>
        <dbReference type="ARBA" id="ARBA00022723"/>
    </source>
</evidence>
<comment type="catalytic activity">
    <reaction evidence="19">
        <text>a 6-O-methyl-2'-deoxyguanosine in DNA + L-cysteinyl-[protein] = S-methyl-L-cysteinyl-[protein] + a 2'-deoxyguanosine in DNA</text>
        <dbReference type="Rhea" id="RHEA:24000"/>
        <dbReference type="Rhea" id="RHEA-COMP:10131"/>
        <dbReference type="Rhea" id="RHEA-COMP:10132"/>
        <dbReference type="Rhea" id="RHEA-COMP:11367"/>
        <dbReference type="Rhea" id="RHEA-COMP:11368"/>
        <dbReference type="ChEBI" id="CHEBI:29950"/>
        <dbReference type="ChEBI" id="CHEBI:82612"/>
        <dbReference type="ChEBI" id="CHEBI:85445"/>
        <dbReference type="ChEBI" id="CHEBI:85448"/>
        <dbReference type="EC" id="2.1.1.63"/>
    </reaction>
</comment>
<keyword evidence="13" id="KW-0862">Zinc</keyword>
<evidence type="ECO:0000313" key="23">
    <source>
        <dbReference type="Proteomes" id="UP000694540"/>
    </source>
</evidence>
<keyword evidence="10" id="KW-0808">Transferase</keyword>
<sequence length="210" mass="22173">MDKTCEMKRKVMDSPLGKIEISGCEQGLHEIRLCSQKTPDTDPAEAPAAPALGGAEEMAEPLGQCAAWLDAYFHEPAALRELPVPVLHHPLFQQESFTRQVLWKLLKAVKFGETVSYQQLAALAGIPRAARAVGGAMRSNPIPILIPCHRVVLSSGAMGNYSGGVAVKEWLLAHEGRLAGKLAYGGGSRPAGAVPQALRGSTSSQAAGAN</sequence>
<dbReference type="InterPro" id="IPR008332">
    <property type="entry name" value="MethylG_MeTrfase_N"/>
</dbReference>
<evidence type="ECO:0000256" key="1">
    <source>
        <dbReference type="ARBA" id="ARBA00001286"/>
    </source>
</evidence>
<evidence type="ECO:0000259" key="21">
    <source>
        <dbReference type="Pfam" id="PF02870"/>
    </source>
</evidence>
<dbReference type="GO" id="GO:0003908">
    <property type="term" value="F:methylated-DNA-[protein]-cysteine S-methyltransferase activity"/>
    <property type="evidence" value="ECO:0007669"/>
    <property type="project" value="UniProtKB-EC"/>
</dbReference>
<comment type="catalytic activity">
    <reaction evidence="1">
        <text>a 4-O-methyl-thymidine in DNA + L-cysteinyl-[protein] = a thymidine in DNA + S-methyl-L-cysteinyl-[protein]</text>
        <dbReference type="Rhea" id="RHEA:53428"/>
        <dbReference type="Rhea" id="RHEA-COMP:10131"/>
        <dbReference type="Rhea" id="RHEA-COMP:10132"/>
        <dbReference type="Rhea" id="RHEA-COMP:13555"/>
        <dbReference type="Rhea" id="RHEA-COMP:13556"/>
        <dbReference type="ChEBI" id="CHEBI:29950"/>
        <dbReference type="ChEBI" id="CHEBI:82612"/>
        <dbReference type="ChEBI" id="CHEBI:137386"/>
        <dbReference type="ChEBI" id="CHEBI:137387"/>
        <dbReference type="EC" id="2.1.1.63"/>
    </reaction>
</comment>
<dbReference type="Ensembl" id="ENSCWAT00000022680.1">
    <property type="protein sequence ID" value="ENSCWAP00000020919.1"/>
    <property type="gene ID" value="ENSCWAG00000015990.1"/>
</dbReference>
<evidence type="ECO:0000256" key="18">
    <source>
        <dbReference type="ARBA" id="ARBA00031621"/>
    </source>
</evidence>
<dbReference type="GO" id="GO:0032259">
    <property type="term" value="P:methylation"/>
    <property type="evidence" value="ECO:0007669"/>
    <property type="project" value="UniProtKB-KW"/>
</dbReference>
<dbReference type="InterPro" id="IPR036217">
    <property type="entry name" value="MethylDNA_cys_MeTrfase_DNAb"/>
</dbReference>
<dbReference type="GO" id="GO:0043066">
    <property type="term" value="P:negative regulation of apoptotic process"/>
    <property type="evidence" value="ECO:0007669"/>
    <property type="project" value="Ensembl"/>
</dbReference>
<keyword evidence="9" id="KW-0489">Methyltransferase</keyword>
<evidence type="ECO:0000256" key="4">
    <source>
        <dbReference type="ARBA" id="ARBA00004123"/>
    </source>
</evidence>
<dbReference type="Pfam" id="PF01035">
    <property type="entry name" value="DNA_binding_1"/>
    <property type="match status" value="1"/>
</dbReference>
<evidence type="ECO:0000256" key="19">
    <source>
        <dbReference type="ARBA" id="ARBA00049348"/>
    </source>
</evidence>
<dbReference type="GO" id="GO:0005654">
    <property type="term" value="C:nucleoplasm"/>
    <property type="evidence" value="ECO:0007669"/>
    <property type="project" value="Ensembl"/>
</dbReference>
<dbReference type="InterPro" id="IPR001497">
    <property type="entry name" value="MethylDNA_cys_MeTrfase_AS"/>
</dbReference>
<dbReference type="AlphaFoldDB" id="A0A8C3WZ75"/>
<protein>
    <recommendedName>
        <fullName evidence="7">Methylated-DNA--protein-cysteine methyltransferase</fullName>
        <ecNumber evidence="6">2.1.1.63</ecNumber>
    </recommendedName>
    <alternativeName>
        <fullName evidence="17">6-O-methylguanine-DNA methyltransferase</fullName>
    </alternativeName>
    <alternativeName>
        <fullName evidence="18">O-6-methylguanine-DNA-alkyltransferase</fullName>
    </alternativeName>
</protein>
<dbReference type="GO" id="GO:0046872">
    <property type="term" value="F:metal ion binding"/>
    <property type="evidence" value="ECO:0007669"/>
    <property type="project" value="UniProtKB-KW"/>
</dbReference>
<proteinExistence type="inferred from homology"/>
<evidence type="ECO:0000256" key="16">
    <source>
        <dbReference type="ARBA" id="ARBA00023242"/>
    </source>
</evidence>
<dbReference type="FunFam" id="1.10.10.10:FF:000214">
    <property type="entry name" value="Methylated-DNA--protein-cysteine methyltransferase"/>
    <property type="match status" value="1"/>
</dbReference>
<dbReference type="FunFam" id="3.30.160.70:FF:000001">
    <property type="entry name" value="Methylated-DNA--protein-cysteine methyltransferase"/>
    <property type="match status" value="1"/>
</dbReference>
<gene>
    <name evidence="22" type="primary">MGMT</name>
</gene>
<dbReference type="GO" id="GO:0006307">
    <property type="term" value="P:DNA alkylation repair"/>
    <property type="evidence" value="ECO:0007669"/>
    <property type="project" value="Ensembl"/>
</dbReference>
<evidence type="ECO:0000256" key="17">
    <source>
        <dbReference type="ARBA" id="ARBA00030795"/>
    </source>
</evidence>
<keyword evidence="16" id="KW-0539">Nucleus</keyword>
<dbReference type="Pfam" id="PF02870">
    <property type="entry name" value="Methyltransf_1N"/>
    <property type="match status" value="1"/>
</dbReference>
<evidence type="ECO:0000256" key="14">
    <source>
        <dbReference type="ARBA" id="ARBA00023125"/>
    </source>
</evidence>
<dbReference type="GO" id="GO:0003677">
    <property type="term" value="F:DNA binding"/>
    <property type="evidence" value="ECO:0007669"/>
    <property type="project" value="UniProtKB-KW"/>
</dbReference>
<dbReference type="CDD" id="cd06445">
    <property type="entry name" value="ATase"/>
    <property type="match status" value="1"/>
</dbReference>
<name>A0A8C3WZ75_9CETA</name>
<comment type="function">
    <text evidence="3">Involved in the cellular defense against the biological effects of O6-methylguanine (O6-MeG) and O4-methylthymine (O4-MeT) in DNA. Repairs the methylated nucleobase in DNA by stoichiometrically transferring the methyl group to a cysteine residue in the enzyme. This is a suicide reaction: the enzyme is irreversibly inactivated.</text>
</comment>
<evidence type="ECO:0000256" key="2">
    <source>
        <dbReference type="ARBA" id="ARBA00001947"/>
    </source>
</evidence>
<evidence type="ECO:0000256" key="5">
    <source>
        <dbReference type="ARBA" id="ARBA00008711"/>
    </source>
</evidence>
<evidence type="ECO:0000256" key="13">
    <source>
        <dbReference type="ARBA" id="ARBA00022833"/>
    </source>
</evidence>
<organism evidence="22 23">
    <name type="scientific">Catagonus wagneri</name>
    <name type="common">Chacoan peccary</name>
    <dbReference type="NCBI Taxonomy" id="51154"/>
    <lineage>
        <taxon>Eukaryota</taxon>
        <taxon>Metazoa</taxon>
        <taxon>Chordata</taxon>
        <taxon>Craniata</taxon>
        <taxon>Vertebrata</taxon>
        <taxon>Euteleostomi</taxon>
        <taxon>Mammalia</taxon>
        <taxon>Eutheria</taxon>
        <taxon>Laurasiatheria</taxon>
        <taxon>Artiodactyla</taxon>
        <taxon>Suina</taxon>
        <taxon>Tayassuidae</taxon>
        <taxon>Catagonus</taxon>
    </lineage>
</organism>
<dbReference type="PANTHER" id="PTHR46460">
    <property type="entry name" value="METHYLATED-DNA--PROTEIN-CYSTEINE METHYLTRANSFERASE"/>
    <property type="match status" value="1"/>
</dbReference>
<comment type="subcellular location">
    <subcellularLocation>
        <location evidence="4">Nucleus</location>
    </subcellularLocation>
</comment>
<dbReference type="GO" id="GO:2000781">
    <property type="term" value="P:positive regulation of double-strand break repair"/>
    <property type="evidence" value="ECO:0007669"/>
    <property type="project" value="Ensembl"/>
</dbReference>
<evidence type="ECO:0000256" key="15">
    <source>
        <dbReference type="ARBA" id="ARBA00023204"/>
    </source>
</evidence>
<dbReference type="Gene3D" id="3.30.160.70">
    <property type="entry name" value="Methylated DNA-protein cysteine methyltransferase domain"/>
    <property type="match status" value="1"/>
</dbReference>
<dbReference type="NCBIfam" id="TIGR00589">
    <property type="entry name" value="ogt"/>
    <property type="match status" value="1"/>
</dbReference>
<comment type="similarity">
    <text evidence="5">Belongs to the MGMT family.</text>
</comment>
<evidence type="ECO:0000256" key="6">
    <source>
        <dbReference type="ARBA" id="ARBA00011918"/>
    </source>
</evidence>
<reference evidence="22" key="1">
    <citation type="submission" date="2025-08" db="UniProtKB">
        <authorList>
            <consortium name="Ensembl"/>
        </authorList>
    </citation>
    <scope>IDENTIFICATION</scope>
</reference>
<dbReference type="InterPro" id="IPR014048">
    <property type="entry name" value="MethylDNA_cys_MeTrfase_DNA-bd"/>
</dbReference>
<reference evidence="22" key="2">
    <citation type="submission" date="2025-09" db="UniProtKB">
        <authorList>
            <consortium name="Ensembl"/>
        </authorList>
    </citation>
    <scope>IDENTIFICATION</scope>
</reference>
<keyword evidence="8" id="KW-0597">Phosphoprotein</keyword>
<dbReference type="GeneTree" id="ENSGT00390000015799"/>
<evidence type="ECO:0000256" key="7">
    <source>
        <dbReference type="ARBA" id="ARBA00015377"/>
    </source>
</evidence>
<keyword evidence="12" id="KW-0227">DNA damage</keyword>
<feature type="domain" description="Methylguanine DNA methyltransferase ribonuclease-like" evidence="21">
    <location>
        <begin position="7"/>
        <end position="85"/>
    </location>
</feature>
<evidence type="ECO:0000256" key="12">
    <source>
        <dbReference type="ARBA" id="ARBA00022763"/>
    </source>
</evidence>
<feature type="domain" description="Methylated-DNA-[protein]-cysteine S-methyltransferase DNA binding" evidence="20">
    <location>
        <begin position="100"/>
        <end position="176"/>
    </location>
</feature>
<keyword evidence="11" id="KW-0479">Metal-binding</keyword>
<dbReference type="PROSITE" id="PS00374">
    <property type="entry name" value="MGMT"/>
    <property type="match status" value="1"/>
</dbReference>
<evidence type="ECO:0000256" key="9">
    <source>
        <dbReference type="ARBA" id="ARBA00022603"/>
    </source>
</evidence>
<keyword evidence="23" id="KW-1185">Reference proteome</keyword>
<dbReference type="SUPFAM" id="SSF46767">
    <property type="entry name" value="Methylated DNA-protein cysteine methyltransferase, C-terminal domain"/>
    <property type="match status" value="1"/>
</dbReference>
<dbReference type="PANTHER" id="PTHR46460:SF1">
    <property type="entry name" value="METHYLATED-DNA--PROTEIN-CYSTEINE METHYLTRANSFERASE"/>
    <property type="match status" value="1"/>
</dbReference>
<comment type="cofactor">
    <cofactor evidence="2">
        <name>Zn(2+)</name>
        <dbReference type="ChEBI" id="CHEBI:29105"/>
    </cofactor>
</comment>
<evidence type="ECO:0000259" key="20">
    <source>
        <dbReference type="Pfam" id="PF01035"/>
    </source>
</evidence>